<keyword evidence="4" id="KW-1185">Reference proteome</keyword>
<evidence type="ECO:0000313" key="3">
    <source>
        <dbReference type="EMBL" id="TCS95754.1"/>
    </source>
</evidence>
<proteinExistence type="predicted"/>
<dbReference type="RefSeq" id="WP_131923733.1">
    <property type="nucleotide sequence ID" value="NZ_SMAG01000002.1"/>
</dbReference>
<comment type="caution">
    <text evidence="3">The sequence shown here is derived from an EMBL/GenBank/DDBJ whole genome shotgun (WGS) entry which is preliminary data.</text>
</comment>
<evidence type="ECO:0000256" key="1">
    <source>
        <dbReference type="SAM" id="MobiDB-lite"/>
    </source>
</evidence>
<feature type="transmembrane region" description="Helical" evidence="2">
    <location>
        <begin position="21"/>
        <end position="41"/>
    </location>
</feature>
<feature type="compositionally biased region" description="Low complexity" evidence="1">
    <location>
        <begin position="77"/>
        <end position="87"/>
    </location>
</feature>
<keyword evidence="2" id="KW-0472">Membrane</keyword>
<reference evidence="3 4" key="1">
    <citation type="submission" date="2019-03" db="EMBL/GenBank/DDBJ databases">
        <title>Genomic Encyclopedia of Type Strains, Phase IV (KMG-IV): sequencing the most valuable type-strain genomes for metagenomic binning, comparative biology and taxonomic classification.</title>
        <authorList>
            <person name="Goeker M."/>
        </authorList>
    </citation>
    <scope>NUCLEOTIDE SEQUENCE [LARGE SCALE GENOMIC DNA]</scope>
    <source>
        <strain evidence="3 4">DSM 45707</strain>
    </source>
</reference>
<dbReference type="AlphaFoldDB" id="A0A4R3LBS0"/>
<evidence type="ECO:0000256" key="2">
    <source>
        <dbReference type="SAM" id="Phobius"/>
    </source>
</evidence>
<feature type="region of interest" description="Disordered" evidence="1">
    <location>
        <begin position="447"/>
        <end position="475"/>
    </location>
</feature>
<dbReference type="OrthoDB" id="6450827at2"/>
<keyword evidence="2" id="KW-1133">Transmembrane helix</keyword>
<accession>A0A4R3LBS0</accession>
<sequence length="475" mass="52659">MKLLKQLYSPKSLSRRGSSTMEYIIIIAAAVILAGIIYVYISSDGGINTTVQNKVEQALDGKATVSEGTQGPGGSNGSPNGSSPNSGTDGKSGDDWGKLPGYLDPKLKDRLPTLIPGLDLSKQLEKIGELVGGIKEGCAAAEGDCPNGAVKTIKDQKDPANERTYTPTPERPYGKLEDVKITDKQYAIFSQFAYDDFEPGPNTPIDPKFLEKHLGKGWEEDIEHRYTDKNGFQAKVFINKETKEAVVAFRGTDDWKDIAIDVAQVSQGWLTSQHKSVDKMMETLMKDPRYKDYQFTSTGHSLGGNLSMYAGVKYNMPTVTFNGPGYDTPKMKDAVYSDKYHDLIRNYNFGKDPIGANNNKPGLTYNVKIGKDYSRTVEQQDHVKWINYRPLKGLFSWGDHGIGNFTGITGSDPQTDAKKIADENQKRRNNSIIGDLPGQYDRDYEKALKKKQKEYEDSQKRVDSIFGPDGNIQGR</sequence>
<dbReference type="SUPFAM" id="SSF53474">
    <property type="entry name" value="alpha/beta-Hydrolases"/>
    <property type="match status" value="1"/>
</dbReference>
<feature type="region of interest" description="Disordered" evidence="1">
    <location>
        <begin position="64"/>
        <end position="99"/>
    </location>
</feature>
<dbReference type="Pfam" id="PF26363">
    <property type="entry name" value="Phospholipase-like"/>
    <property type="match status" value="1"/>
</dbReference>
<dbReference type="EMBL" id="SMAG01000002">
    <property type="protein sequence ID" value="TCS95754.1"/>
    <property type="molecule type" value="Genomic_DNA"/>
</dbReference>
<organism evidence="3 4">
    <name type="scientific">Hazenella coriacea</name>
    <dbReference type="NCBI Taxonomy" id="1179467"/>
    <lineage>
        <taxon>Bacteria</taxon>
        <taxon>Bacillati</taxon>
        <taxon>Bacillota</taxon>
        <taxon>Bacilli</taxon>
        <taxon>Bacillales</taxon>
        <taxon>Thermoactinomycetaceae</taxon>
        <taxon>Hazenella</taxon>
    </lineage>
</organism>
<protein>
    <submittedName>
        <fullName evidence="3">DUF2974 family protein</fullName>
    </submittedName>
</protein>
<dbReference type="InterPro" id="IPR029058">
    <property type="entry name" value="AB_hydrolase_fold"/>
</dbReference>
<name>A0A4R3LBS0_9BACL</name>
<keyword evidence="2" id="KW-0812">Transmembrane</keyword>
<dbReference type="Proteomes" id="UP000294937">
    <property type="component" value="Unassembled WGS sequence"/>
</dbReference>
<evidence type="ECO:0000313" key="4">
    <source>
        <dbReference type="Proteomes" id="UP000294937"/>
    </source>
</evidence>
<feature type="compositionally biased region" description="Basic and acidic residues" evidence="1">
    <location>
        <begin position="447"/>
        <end position="463"/>
    </location>
</feature>
<dbReference type="Gene3D" id="3.40.50.1820">
    <property type="entry name" value="alpha/beta hydrolase"/>
    <property type="match status" value="1"/>
</dbReference>
<gene>
    <name evidence="3" type="ORF">EDD58_102334</name>
</gene>